<feature type="chain" id="PRO_5013612323" description="Secreted protein" evidence="1">
    <location>
        <begin position="30"/>
        <end position="121"/>
    </location>
</feature>
<gene>
    <name evidence="2" type="ORF">CSC94_10205</name>
</gene>
<comment type="caution">
    <text evidence="2">The sequence shown here is derived from an EMBL/GenBank/DDBJ whole genome shotgun (WGS) entry which is preliminary data.</text>
</comment>
<evidence type="ECO:0000313" key="3">
    <source>
        <dbReference type="Proteomes" id="UP000221168"/>
    </source>
</evidence>
<dbReference type="EMBL" id="PDVP01000004">
    <property type="protein sequence ID" value="PHP67398.1"/>
    <property type="molecule type" value="Genomic_DNA"/>
</dbReference>
<reference evidence="2 3" key="1">
    <citation type="submission" date="2017-10" db="EMBL/GenBank/DDBJ databases">
        <title>Sedimentibacterium mangrovi gen. nov., sp. nov., a novel member of family Phyllobacteriacea isolated from mangrove sediment.</title>
        <authorList>
            <person name="Liao H."/>
            <person name="Tian Y."/>
        </authorList>
    </citation>
    <scope>NUCLEOTIDE SEQUENCE [LARGE SCALE GENOMIC DNA]</scope>
    <source>
        <strain evidence="2 3">X9-2-2</strain>
    </source>
</reference>
<dbReference type="Proteomes" id="UP000221168">
    <property type="component" value="Unassembled WGS sequence"/>
</dbReference>
<proteinExistence type="predicted"/>
<name>A0A2G1QQ96_9HYPH</name>
<organism evidence="2 3">
    <name type="scientific">Zhengella mangrovi</name>
    <dbReference type="NCBI Taxonomy" id="1982044"/>
    <lineage>
        <taxon>Bacteria</taxon>
        <taxon>Pseudomonadati</taxon>
        <taxon>Pseudomonadota</taxon>
        <taxon>Alphaproteobacteria</taxon>
        <taxon>Hyphomicrobiales</taxon>
        <taxon>Notoacmeibacteraceae</taxon>
        <taxon>Zhengella</taxon>
    </lineage>
</organism>
<evidence type="ECO:0000313" key="2">
    <source>
        <dbReference type="EMBL" id="PHP67398.1"/>
    </source>
</evidence>
<dbReference type="AlphaFoldDB" id="A0A2G1QQ96"/>
<feature type="signal peptide" evidence="1">
    <location>
        <begin position="1"/>
        <end position="29"/>
    </location>
</feature>
<keyword evidence="3" id="KW-1185">Reference proteome</keyword>
<evidence type="ECO:0000256" key="1">
    <source>
        <dbReference type="SAM" id="SignalP"/>
    </source>
</evidence>
<accession>A0A2G1QQ96</accession>
<evidence type="ECO:0008006" key="4">
    <source>
        <dbReference type="Google" id="ProtNLM"/>
    </source>
</evidence>
<sequence>MQFRSRRATVLGAVSALLAGLMVVGPVPAAHASRPVAVEITGCVRDGSFVSEMTDFGTHTSDGSYVIRLFGRRDQASGAADPIDLGPHEGMRLRIKGYLSPGDRMTTSPDGIEVIGPCDGT</sequence>
<dbReference type="RefSeq" id="WP_099306225.1">
    <property type="nucleotide sequence ID" value="NZ_PDVP01000004.1"/>
</dbReference>
<protein>
    <recommendedName>
        <fullName evidence="4">Secreted protein</fullName>
    </recommendedName>
</protein>
<keyword evidence="1" id="KW-0732">Signal</keyword>